<dbReference type="EMBL" id="APMY01000118">
    <property type="protein sequence ID" value="EOM74785.1"/>
    <property type="molecule type" value="Genomic_DNA"/>
</dbReference>
<keyword evidence="3" id="KW-0560">Oxidoreductase</keyword>
<evidence type="ECO:0000256" key="1">
    <source>
        <dbReference type="ARBA" id="ARBA00007789"/>
    </source>
</evidence>
<dbReference type="Gene3D" id="3.20.20.30">
    <property type="entry name" value="Luciferase-like domain"/>
    <property type="match status" value="1"/>
</dbReference>
<dbReference type="AlphaFoldDB" id="R7WHV4"/>
<dbReference type="InterPro" id="IPR011251">
    <property type="entry name" value="Luciferase-like_dom"/>
</dbReference>
<reference evidence="3 4" key="1">
    <citation type="journal article" date="2013" name="Genome Announc.">
        <title>Draft Genome Sequence of Rhodococcus rhodnii Strain LMG5362, a Symbiont of Rhodnius prolixus (Hemiptera, Reduviidae, Triatominae), the Principle Vector of Trypanosoma cruzi.</title>
        <authorList>
            <person name="Pachebat J.A."/>
            <person name="van Keulen G."/>
            <person name="Whitten M.M."/>
            <person name="Girdwood S."/>
            <person name="Del Sol R."/>
            <person name="Dyson P.J."/>
            <person name="Facey P.D."/>
        </authorList>
    </citation>
    <scope>NUCLEOTIDE SEQUENCE [LARGE SCALE GENOMIC DNA]</scope>
    <source>
        <strain evidence="3 4">LMG 5362</strain>
    </source>
</reference>
<evidence type="ECO:0000313" key="4">
    <source>
        <dbReference type="Proteomes" id="UP000013525"/>
    </source>
</evidence>
<dbReference type="CDD" id="cd00347">
    <property type="entry name" value="Flavin_utilizing_monoxygenases"/>
    <property type="match status" value="1"/>
</dbReference>
<dbReference type="GO" id="GO:0005829">
    <property type="term" value="C:cytosol"/>
    <property type="evidence" value="ECO:0007669"/>
    <property type="project" value="TreeGrafter"/>
</dbReference>
<dbReference type="Pfam" id="PF00296">
    <property type="entry name" value="Bac_luciferase"/>
    <property type="match status" value="1"/>
</dbReference>
<dbReference type="PATRIC" id="fig|1273125.3.peg.3756"/>
<dbReference type="PANTHER" id="PTHR30137">
    <property type="entry name" value="LUCIFERASE-LIKE MONOOXYGENASE"/>
    <property type="match status" value="1"/>
</dbReference>
<dbReference type="eggNOG" id="COG2141">
    <property type="taxonomic scope" value="Bacteria"/>
</dbReference>
<accession>R7WHV4</accession>
<name>R7WHV4_9NOCA</name>
<proteinExistence type="predicted"/>
<dbReference type="PANTHER" id="PTHR30137:SF6">
    <property type="entry name" value="LUCIFERASE-LIKE MONOOXYGENASE"/>
    <property type="match status" value="1"/>
</dbReference>
<evidence type="ECO:0000259" key="2">
    <source>
        <dbReference type="Pfam" id="PF00296"/>
    </source>
</evidence>
<comment type="caution">
    <text evidence="3">The sequence shown here is derived from an EMBL/GenBank/DDBJ whole genome shotgun (WGS) entry which is preliminary data.</text>
</comment>
<keyword evidence="3" id="KW-0503">Monooxygenase</keyword>
<feature type="domain" description="Luciferase-like" evidence="2">
    <location>
        <begin position="35"/>
        <end position="312"/>
    </location>
</feature>
<dbReference type="FunFam" id="3.20.20.30:FF:000002">
    <property type="entry name" value="LLM class flavin-dependent oxidoreductase"/>
    <property type="match status" value="1"/>
</dbReference>
<organism evidence="3 4">
    <name type="scientific">Rhodococcus rhodnii LMG 5362</name>
    <dbReference type="NCBI Taxonomy" id="1273125"/>
    <lineage>
        <taxon>Bacteria</taxon>
        <taxon>Bacillati</taxon>
        <taxon>Actinomycetota</taxon>
        <taxon>Actinomycetes</taxon>
        <taxon>Mycobacteriales</taxon>
        <taxon>Nocardiaceae</taxon>
        <taxon>Rhodococcus</taxon>
    </lineage>
</organism>
<protein>
    <submittedName>
        <fullName evidence="3">Monooxygenase</fullName>
    </submittedName>
</protein>
<dbReference type="GO" id="GO:0004497">
    <property type="term" value="F:monooxygenase activity"/>
    <property type="evidence" value="ECO:0007669"/>
    <property type="project" value="UniProtKB-KW"/>
</dbReference>
<dbReference type="Proteomes" id="UP000013525">
    <property type="component" value="Unassembled WGS sequence"/>
</dbReference>
<keyword evidence="4" id="KW-1185">Reference proteome</keyword>
<evidence type="ECO:0000313" key="3">
    <source>
        <dbReference type="EMBL" id="EOM74785.1"/>
    </source>
</evidence>
<comment type="similarity">
    <text evidence="1">To bacterial alkanal monooxygenase alpha and beta chains.</text>
</comment>
<dbReference type="GO" id="GO:0016705">
    <property type="term" value="F:oxidoreductase activity, acting on paired donors, with incorporation or reduction of molecular oxygen"/>
    <property type="evidence" value="ECO:0007669"/>
    <property type="project" value="InterPro"/>
</dbReference>
<dbReference type="NCBIfam" id="TIGR03558">
    <property type="entry name" value="oxido_grp_1"/>
    <property type="match status" value="1"/>
</dbReference>
<dbReference type="InterPro" id="IPR019949">
    <property type="entry name" value="CmoO-like"/>
</dbReference>
<dbReference type="InterPro" id="IPR036661">
    <property type="entry name" value="Luciferase-like_sf"/>
</dbReference>
<gene>
    <name evidence="3" type="ORF">Rrhod_3948</name>
</gene>
<dbReference type="SUPFAM" id="SSF51679">
    <property type="entry name" value="Bacterial luciferase-like"/>
    <property type="match status" value="1"/>
</dbReference>
<sequence>MHGVNDVSDLGGATQETAPTAALSILDLAFVRDGGTIADSFDTSVRLAQLAERRGFGRVWYAEHHNMASIASSATSVLIAHVAAHTENIRLGAGGIMLPNHSPLVIAEQFGTLATLHPGRIDLGLGRAPGSDQKTMYALRREPSSAERFPQDVLELQAYFAGESRVPGVDAIPGKNTDVPLYILGSSLFGASLAAQLGLPYANASHFAPDSLVQAVRLYRERFTPSAVLSEPYVIAGVNAIAADTTEEALAMQESAARSRVLQMVGRGRHFSPDEIDMVMQSPAAQQILQMQRYSGVGTGPEVAAYLAEFAQHADADELIVVPSAPNADAMLHSVDLLADAVGLTAPAAT</sequence>
<dbReference type="RefSeq" id="WP_010839973.1">
    <property type="nucleotide sequence ID" value="NZ_APMY01000118.1"/>
</dbReference>
<dbReference type="InterPro" id="IPR050766">
    <property type="entry name" value="Bact_Lucif_Oxidored"/>
</dbReference>